<comment type="pathway">
    <text evidence="2">One-carbon metabolism; formaldehyde assimilation via RuMP pathway; D-fructose 6-phosphate from D-ribulose 5-phosphate and formaldehyde: step 1/2.</text>
</comment>
<dbReference type="SUPFAM" id="SSF51366">
    <property type="entry name" value="Ribulose-phoshate binding barrel"/>
    <property type="match status" value="1"/>
</dbReference>
<dbReference type="Pfam" id="PF00215">
    <property type="entry name" value="OMPdecase"/>
    <property type="match status" value="1"/>
</dbReference>
<dbReference type="InterPro" id="IPR017553">
    <property type="entry name" value="3-hexulose-6-phosphate_synth"/>
</dbReference>
<evidence type="ECO:0000313" key="9">
    <source>
        <dbReference type="Proteomes" id="UP000325755"/>
    </source>
</evidence>
<keyword evidence="9" id="KW-1185">Reference proteome</keyword>
<feature type="domain" description="Orotidine 5'-phosphate decarboxylase" evidence="7">
    <location>
        <begin position="5"/>
        <end position="206"/>
    </location>
</feature>
<sequence length="215" mass="22583">MAKPLIQLALDSLDYEQTVALAEKAAPYVDIIEIGTPCLKVNGLRLVKHLKGQFHNKRIFADLKTMDAGAYEAKPFFQAGADITTVLGTADLSTIKGVVEAANAYGREAQVDLINVADKPKRAREAVEAGAHIIGIHTGIDQQLAGQTPFADLQTLLNLHLNAKISVAGGINLATVQQVAKAGPSIIVIGGAITGAACPETAARQIRKLVDEASA</sequence>
<evidence type="ECO:0000259" key="7">
    <source>
        <dbReference type="SMART" id="SM00934"/>
    </source>
</evidence>
<dbReference type="GO" id="GO:0033982">
    <property type="term" value="F:3-dehydro-L-gulonate-6-phosphate decarboxylase activity"/>
    <property type="evidence" value="ECO:0007669"/>
    <property type="project" value="TreeGrafter"/>
</dbReference>
<evidence type="ECO:0000256" key="2">
    <source>
        <dbReference type="ARBA" id="ARBA00005014"/>
    </source>
</evidence>
<dbReference type="AlphaFoldDB" id="A0A5Q0BGD5"/>
<dbReference type="FunFam" id="3.20.20.70:FF:000022">
    <property type="entry name" value="3-keto-L-gulonate-6-phosphate decarboxylase UlaD"/>
    <property type="match status" value="1"/>
</dbReference>
<dbReference type="InterPro" id="IPR001754">
    <property type="entry name" value="OMPdeCOase_dom"/>
</dbReference>
<dbReference type="PANTHER" id="PTHR35039">
    <property type="entry name" value="3-KETO-L-GULONATE-6-PHOSPHATE DECARBOXYLASE SGBH-RELATED"/>
    <property type="match status" value="1"/>
</dbReference>
<proteinExistence type="inferred from homology"/>
<evidence type="ECO:0000256" key="3">
    <source>
        <dbReference type="ARBA" id="ARBA00006350"/>
    </source>
</evidence>
<dbReference type="InParanoid" id="A0A5Q0BGD5"/>
<dbReference type="GO" id="GO:0004590">
    <property type="term" value="F:orotidine-5'-phosphate decarboxylase activity"/>
    <property type="evidence" value="ECO:0007669"/>
    <property type="project" value="InterPro"/>
</dbReference>
<evidence type="ECO:0000256" key="6">
    <source>
        <dbReference type="ARBA" id="ARBA00023277"/>
    </source>
</evidence>
<dbReference type="GO" id="GO:0043801">
    <property type="term" value="F:hexulose-6-phosphate synthase activity"/>
    <property type="evidence" value="ECO:0007669"/>
    <property type="project" value="UniProtKB-EC"/>
</dbReference>
<dbReference type="InterPro" id="IPR041710">
    <property type="entry name" value="HPS/KGPDC"/>
</dbReference>
<dbReference type="NCBIfam" id="TIGR03128">
    <property type="entry name" value="RuMP_HxlA"/>
    <property type="match status" value="1"/>
</dbReference>
<dbReference type="Gene3D" id="3.20.20.70">
    <property type="entry name" value="Aldolase class I"/>
    <property type="match status" value="1"/>
</dbReference>
<dbReference type="CDD" id="cd04726">
    <property type="entry name" value="KGPDC_HPS"/>
    <property type="match status" value="1"/>
</dbReference>
<dbReference type="RefSeq" id="WP_153247224.1">
    <property type="nucleotide sequence ID" value="NZ_CP044205.1"/>
</dbReference>
<dbReference type="GO" id="GO:0019647">
    <property type="term" value="P:formaldehyde assimilation via ribulose monophosphate cycle"/>
    <property type="evidence" value="ECO:0007669"/>
    <property type="project" value="UniProtKB-UniPathway"/>
</dbReference>
<dbReference type="EC" id="4.1.2.43" evidence="4"/>
<evidence type="ECO:0000256" key="4">
    <source>
        <dbReference type="ARBA" id="ARBA00012890"/>
    </source>
</evidence>
<comment type="catalytic activity">
    <reaction evidence="1">
        <text>D-ribulose 5-phosphate + formaldehyde = D-arabino-hex-3-ulose 6-phosphate</text>
        <dbReference type="Rhea" id="RHEA:25201"/>
        <dbReference type="ChEBI" id="CHEBI:16842"/>
        <dbReference type="ChEBI" id="CHEBI:58121"/>
        <dbReference type="ChEBI" id="CHEBI:58542"/>
        <dbReference type="EC" id="4.1.2.43"/>
    </reaction>
</comment>
<accession>A0A5Q0BGD5</accession>
<gene>
    <name evidence="8" type="primary">hxlA</name>
    <name evidence="8" type="ORF">F6R98_00325</name>
</gene>
<protein>
    <recommendedName>
        <fullName evidence="4">3-hexulose-6-phosphate synthase</fullName>
        <ecNumber evidence="4">4.1.2.43</ecNumber>
    </recommendedName>
</protein>
<dbReference type="OrthoDB" id="43475at2"/>
<dbReference type="FunCoup" id="A0A5Q0BGD5">
    <property type="interactions" value="65"/>
</dbReference>
<dbReference type="UniPathway" id="UPA00294">
    <property type="reaction ID" value="UER00434"/>
</dbReference>
<dbReference type="Proteomes" id="UP000325755">
    <property type="component" value="Chromosome"/>
</dbReference>
<comment type="similarity">
    <text evidence="3">Belongs to the HPS/KGPDC family. HPS subfamily.</text>
</comment>
<reference evidence="8 9" key="1">
    <citation type="submission" date="2019-09" db="EMBL/GenBank/DDBJ databases">
        <title>Ecophysiology of the spiral-shaped methanotroph Methylospira mobilis as revealed by the complete genome sequence.</title>
        <authorList>
            <person name="Oshkin I.Y."/>
            <person name="Dedysh S.N."/>
            <person name="Miroshnikov K."/>
            <person name="Danilova O.V."/>
            <person name="Hakobyan A."/>
            <person name="Liesack W."/>
        </authorList>
    </citation>
    <scope>NUCLEOTIDE SEQUENCE [LARGE SCALE GENOMIC DNA]</scope>
    <source>
        <strain evidence="8 9">Shm1</strain>
    </source>
</reference>
<dbReference type="InterPro" id="IPR011060">
    <property type="entry name" value="RibuloseP-bd_barrel"/>
</dbReference>
<dbReference type="GO" id="GO:0019854">
    <property type="term" value="P:L-ascorbic acid catabolic process"/>
    <property type="evidence" value="ECO:0007669"/>
    <property type="project" value="TreeGrafter"/>
</dbReference>
<name>A0A5Q0BGD5_9GAMM</name>
<dbReference type="EMBL" id="CP044205">
    <property type="protein sequence ID" value="QFY41247.1"/>
    <property type="molecule type" value="Genomic_DNA"/>
</dbReference>
<dbReference type="KEGG" id="mmob:F6R98_00325"/>
<dbReference type="GO" id="GO:0006207">
    <property type="term" value="P:'de novo' pyrimidine nucleobase biosynthetic process"/>
    <property type="evidence" value="ECO:0007669"/>
    <property type="project" value="InterPro"/>
</dbReference>
<keyword evidence="5 8" id="KW-0456">Lyase</keyword>
<evidence type="ECO:0000256" key="5">
    <source>
        <dbReference type="ARBA" id="ARBA00023239"/>
    </source>
</evidence>
<dbReference type="InterPro" id="IPR013785">
    <property type="entry name" value="Aldolase_TIM"/>
</dbReference>
<evidence type="ECO:0000256" key="1">
    <source>
        <dbReference type="ARBA" id="ARBA00000718"/>
    </source>
</evidence>
<dbReference type="SMART" id="SM00934">
    <property type="entry name" value="OMPdecase"/>
    <property type="match status" value="1"/>
</dbReference>
<evidence type="ECO:0000313" key="8">
    <source>
        <dbReference type="EMBL" id="QFY41247.1"/>
    </source>
</evidence>
<dbReference type="PANTHER" id="PTHR35039:SF3">
    <property type="entry name" value="3-KETO-L-GULONATE-6-PHOSPHATE DECARBOXYLASE SGBH-RELATED"/>
    <property type="match status" value="1"/>
</dbReference>
<organism evidence="8 9">
    <name type="scientific">Candidatus Methylospira mobilis</name>
    <dbReference type="NCBI Taxonomy" id="1808979"/>
    <lineage>
        <taxon>Bacteria</taxon>
        <taxon>Pseudomonadati</taxon>
        <taxon>Pseudomonadota</taxon>
        <taxon>Gammaproteobacteria</taxon>
        <taxon>Methylococcales</taxon>
        <taxon>Methylococcaceae</taxon>
        <taxon>Candidatus Methylospira</taxon>
    </lineage>
</organism>
<keyword evidence="6" id="KW-0119">Carbohydrate metabolism</keyword>